<dbReference type="GeneID" id="92358485"/>
<feature type="region of interest" description="Disordered" evidence="1">
    <location>
        <begin position="268"/>
        <end position="302"/>
    </location>
</feature>
<feature type="compositionally biased region" description="Gly residues" evidence="1">
    <location>
        <begin position="1"/>
        <end position="11"/>
    </location>
</feature>
<evidence type="ECO:0000313" key="3">
    <source>
        <dbReference type="Proteomes" id="UP000674143"/>
    </source>
</evidence>
<feature type="compositionally biased region" description="Low complexity" evidence="1">
    <location>
        <begin position="414"/>
        <end position="425"/>
    </location>
</feature>
<protein>
    <submittedName>
        <fullName evidence="2">Uncharacterized protein</fullName>
    </submittedName>
</protein>
<feature type="compositionally biased region" description="Low complexity" evidence="1">
    <location>
        <begin position="585"/>
        <end position="596"/>
    </location>
</feature>
<reference evidence="3" key="1">
    <citation type="journal article" date="2021" name="Microbiol. Resour. Announc.">
        <title>LGAAP: Leishmaniinae Genome Assembly and Annotation Pipeline.</title>
        <authorList>
            <person name="Almutairi H."/>
            <person name="Urbaniak M.D."/>
            <person name="Bates M.D."/>
            <person name="Jariyapan N."/>
            <person name="Kwakye-Nuako G."/>
            <person name="Thomaz-Soccol V."/>
            <person name="Al-Salem W.S."/>
            <person name="Dillon R.J."/>
            <person name="Bates P.A."/>
            <person name="Gatherer D."/>
        </authorList>
    </citation>
    <scope>NUCLEOTIDE SEQUENCE [LARGE SCALE GENOMIC DNA]</scope>
</reference>
<accession>A0A836G6S6</accession>
<comment type="caution">
    <text evidence="2">The sequence shown here is derived from an EMBL/GenBank/DDBJ whole genome shotgun (WGS) entry which is preliminary data.</text>
</comment>
<feature type="region of interest" description="Disordered" evidence="1">
    <location>
        <begin position="558"/>
        <end position="619"/>
    </location>
</feature>
<dbReference type="EMBL" id="JAFHLR010000033">
    <property type="protein sequence ID" value="KAG5469126.1"/>
    <property type="molecule type" value="Genomic_DNA"/>
</dbReference>
<feature type="compositionally biased region" description="Polar residues" evidence="1">
    <location>
        <begin position="397"/>
        <end position="409"/>
    </location>
</feature>
<dbReference type="RefSeq" id="XP_067060103.1">
    <property type="nucleotide sequence ID" value="XM_067204551.1"/>
</dbReference>
<feature type="compositionally biased region" description="Low complexity" evidence="1">
    <location>
        <begin position="284"/>
        <end position="302"/>
    </location>
</feature>
<dbReference type="KEGG" id="loi:92358485"/>
<reference evidence="3" key="2">
    <citation type="journal article" date="2021" name="Sci. Data">
        <title>Chromosome-scale genome sequencing, assembly and annotation of six genomes from subfamily Leishmaniinae.</title>
        <authorList>
            <person name="Almutairi H."/>
            <person name="Urbaniak M.D."/>
            <person name="Bates M.D."/>
            <person name="Jariyapan N."/>
            <person name="Kwakye-Nuako G."/>
            <person name="Thomaz Soccol V."/>
            <person name="Al-Salem W.S."/>
            <person name="Dillon R.J."/>
            <person name="Bates P.A."/>
            <person name="Gatherer D."/>
        </authorList>
    </citation>
    <scope>NUCLEOTIDE SEQUENCE [LARGE SCALE GENOMIC DNA]</scope>
</reference>
<organism evidence="2 3">
    <name type="scientific">Leishmania orientalis</name>
    <dbReference type="NCBI Taxonomy" id="2249476"/>
    <lineage>
        <taxon>Eukaryota</taxon>
        <taxon>Discoba</taxon>
        <taxon>Euglenozoa</taxon>
        <taxon>Kinetoplastea</taxon>
        <taxon>Metakinetoplastina</taxon>
        <taxon>Trypanosomatida</taxon>
        <taxon>Trypanosomatidae</taxon>
        <taxon>Leishmaniinae</taxon>
        <taxon>Leishmania</taxon>
    </lineage>
</organism>
<sequence>MQGAGSRGGSSGTPISGNHAGLCRDRTATTRSIRSSAVGPNLLHIQPTSRASFTFTLVSADGVSFHFCVTAGMCTNSLYLRSARDVGASEGSVPVGSAQAVRDYVAYLQYSDFRKQLAAELARSTAAATASPLSAVTPPSGFSQAEYGVRRGGACEARDAVPSWMFSWDEDEVTESGVDGHALQPLDCDRAYTCHACRLRHGFTATELTSSRGETAVEEAALARTGDDRHGRSPVAPSALPMLAMTSTPTPSSSNAVLSFESIPLGMAPDDAPESTRYPHHSSPRFAATSPSSPPSSTSLSSSVSAASLEAYESAARATDGVGGGPCDRRQRIRLGEELGYGEFVALGDPEGLFFVEHVLLAYDSARSAASASTAEARWMDDNPSKGTEVSECGLMSESSQGARSTPVASQKMPASTAAASSAPSPSHPDPNVTLTVRQQCRLLELISVADFMGTQPLVELCATYLATWLMDRTDEEIVQSFLTTASPISAGTGASAGRAPTLFKATGATSFNEPWIAPIARDSVAPGISGEAAGVSRPSAGASFMSGVGKSRMETAAATAATAKKRNGTTEAAAQKRAGKQKSDYAASTDATTAKSSDDNGDGGATYTSSIPGDSAQAPLLLTGDQRLALLRQMKRDNSIMVTPY</sequence>
<name>A0A836G6S6_9TRYP</name>
<evidence type="ECO:0000256" key="1">
    <source>
        <dbReference type="SAM" id="MobiDB-lite"/>
    </source>
</evidence>
<evidence type="ECO:0000313" key="2">
    <source>
        <dbReference type="EMBL" id="KAG5469126.1"/>
    </source>
</evidence>
<keyword evidence="3" id="KW-1185">Reference proteome</keyword>
<proteinExistence type="predicted"/>
<feature type="region of interest" description="Disordered" evidence="1">
    <location>
        <begin position="397"/>
        <end position="433"/>
    </location>
</feature>
<feature type="region of interest" description="Disordered" evidence="1">
    <location>
        <begin position="1"/>
        <end position="21"/>
    </location>
</feature>
<dbReference type="AlphaFoldDB" id="A0A836G6S6"/>
<gene>
    <name evidence="2" type="ORF">LSCM4_02523</name>
</gene>
<dbReference type="Proteomes" id="UP000674143">
    <property type="component" value="Unassembled WGS sequence"/>
</dbReference>